<dbReference type="AlphaFoldDB" id="A0A0R2BM31"/>
<name>A0A0R2BM31_9LACO</name>
<feature type="transmembrane region" description="Helical" evidence="8">
    <location>
        <begin position="266"/>
        <end position="288"/>
    </location>
</feature>
<feature type="transmembrane region" description="Helical" evidence="8">
    <location>
        <begin position="356"/>
        <end position="374"/>
    </location>
</feature>
<dbReference type="PANTHER" id="PTHR33908:SF11">
    <property type="entry name" value="MEMBRANE PROTEIN"/>
    <property type="match status" value="1"/>
</dbReference>
<organism evidence="10 11">
    <name type="scientific">Lapidilactobacillus dextrinicus DSM 20335</name>
    <dbReference type="NCBI Taxonomy" id="1423738"/>
    <lineage>
        <taxon>Bacteria</taxon>
        <taxon>Bacillati</taxon>
        <taxon>Bacillota</taxon>
        <taxon>Bacilli</taxon>
        <taxon>Lactobacillales</taxon>
        <taxon>Lactobacillaceae</taxon>
        <taxon>Lapidilactobacillus</taxon>
    </lineage>
</organism>
<evidence type="ECO:0000256" key="3">
    <source>
        <dbReference type="ARBA" id="ARBA00022676"/>
    </source>
</evidence>
<evidence type="ECO:0000256" key="1">
    <source>
        <dbReference type="ARBA" id="ARBA00004651"/>
    </source>
</evidence>
<keyword evidence="3" id="KW-0328">Glycosyltransferase</keyword>
<evidence type="ECO:0000256" key="4">
    <source>
        <dbReference type="ARBA" id="ARBA00022679"/>
    </source>
</evidence>
<keyword evidence="11" id="KW-1185">Reference proteome</keyword>
<dbReference type="EMBL" id="AYYK01000002">
    <property type="protein sequence ID" value="KRM79634.1"/>
    <property type="molecule type" value="Genomic_DNA"/>
</dbReference>
<feature type="transmembrane region" description="Helical" evidence="8">
    <location>
        <begin position="86"/>
        <end position="104"/>
    </location>
</feature>
<evidence type="ECO:0000256" key="2">
    <source>
        <dbReference type="ARBA" id="ARBA00022475"/>
    </source>
</evidence>
<keyword evidence="7 8" id="KW-0472">Membrane</keyword>
<accession>A0A0R2BM31</accession>
<protein>
    <recommendedName>
        <fullName evidence="9">Glycosyltransferase RgtA/B/C/D-like domain-containing protein</fullName>
    </recommendedName>
</protein>
<feature type="transmembrane region" description="Helical" evidence="8">
    <location>
        <begin position="116"/>
        <end position="135"/>
    </location>
</feature>
<feature type="domain" description="Glycosyltransferase RgtA/B/C/D-like" evidence="9">
    <location>
        <begin position="65"/>
        <end position="227"/>
    </location>
</feature>
<keyword evidence="6 8" id="KW-1133">Transmembrane helix</keyword>
<dbReference type="Pfam" id="PF13231">
    <property type="entry name" value="PMT_2"/>
    <property type="match status" value="1"/>
</dbReference>
<dbReference type="InterPro" id="IPR050297">
    <property type="entry name" value="LipidA_mod_glycosyltrf_83"/>
</dbReference>
<evidence type="ECO:0000313" key="10">
    <source>
        <dbReference type="EMBL" id="KRM79634.1"/>
    </source>
</evidence>
<gene>
    <name evidence="10" type="ORF">FC84_GL000938</name>
</gene>
<dbReference type="OrthoDB" id="5056808at2"/>
<feature type="transmembrane region" description="Helical" evidence="8">
    <location>
        <begin position="326"/>
        <end position="349"/>
    </location>
</feature>
<dbReference type="GO" id="GO:0005886">
    <property type="term" value="C:plasma membrane"/>
    <property type="evidence" value="ECO:0007669"/>
    <property type="project" value="UniProtKB-SubCell"/>
</dbReference>
<reference evidence="10 11" key="1">
    <citation type="journal article" date="2015" name="Genome Announc.">
        <title>Expanding the biotechnology potential of lactobacilli through comparative genomics of 213 strains and associated genera.</title>
        <authorList>
            <person name="Sun Z."/>
            <person name="Harris H.M."/>
            <person name="McCann A."/>
            <person name="Guo C."/>
            <person name="Argimon S."/>
            <person name="Zhang W."/>
            <person name="Yang X."/>
            <person name="Jeffery I.B."/>
            <person name="Cooney J.C."/>
            <person name="Kagawa T.F."/>
            <person name="Liu W."/>
            <person name="Song Y."/>
            <person name="Salvetti E."/>
            <person name="Wrobel A."/>
            <person name="Rasinkangas P."/>
            <person name="Parkhill J."/>
            <person name="Rea M.C."/>
            <person name="O'Sullivan O."/>
            <person name="Ritari J."/>
            <person name="Douillard F.P."/>
            <person name="Paul Ross R."/>
            <person name="Yang R."/>
            <person name="Briner A.E."/>
            <person name="Felis G.E."/>
            <person name="de Vos W.M."/>
            <person name="Barrangou R."/>
            <person name="Klaenhammer T.R."/>
            <person name="Caufield P.W."/>
            <person name="Cui Y."/>
            <person name="Zhang H."/>
            <person name="O'Toole P.W."/>
        </authorList>
    </citation>
    <scope>NUCLEOTIDE SEQUENCE [LARGE SCALE GENOMIC DNA]</scope>
    <source>
        <strain evidence="10 11">DSM 20335</strain>
    </source>
</reference>
<feature type="transmembrane region" description="Helical" evidence="8">
    <location>
        <begin position="185"/>
        <end position="201"/>
    </location>
</feature>
<sequence length="510" mass="59656">MKIRNLLKWFFASILIATNYIFIIFSFRSNPLSNILNGHDSSMFMYFGKGMNHGLIPYNDMFDHKGIVLFWIQQFANFIGQGNDSLGIWIVESIFYALTLLFLFKTAYLLSKNPIISSLSILLLTGPELVALDSGNYSEEFALTFISLALYLFTKLILRNKNNVIDLILIGITGGLTFFIRSNMIALWIVFCLYLLIKGLIDKNYKNLIRQIIYIFLGGLVVCLFVVLYSILVGNLSEMIYQTWTLNITYSQASTPFEEWQTTKSFFNFMSNSGIWTFLTLFILYLLIRFNRINNRRFKEYYICLLIYLIINFITVILSGRYYTHYFITMFPPIIVAVCILINGISTLISKKHIKILAYLTILLLPYNYAYQAIQQHTFHVITATPNQYFNSLDVEQAAYIKSHTKESDRIYVHCLQANIYLLSNRFSFSRFFVLPSLDYRDYPNLRQEFTNDLAQKPPKYIVIRKMTFEQDNPNNFKIDKSLINFTKKNYIVVPKFKNSENILLKYNGY</sequence>
<feature type="transmembrane region" description="Helical" evidence="8">
    <location>
        <begin position="300"/>
        <end position="320"/>
    </location>
</feature>
<evidence type="ECO:0000256" key="5">
    <source>
        <dbReference type="ARBA" id="ARBA00022692"/>
    </source>
</evidence>
<proteinExistence type="predicted"/>
<evidence type="ECO:0000256" key="8">
    <source>
        <dbReference type="SAM" id="Phobius"/>
    </source>
</evidence>
<feature type="transmembrane region" description="Helical" evidence="8">
    <location>
        <begin position="7"/>
        <end position="27"/>
    </location>
</feature>
<evidence type="ECO:0000256" key="6">
    <source>
        <dbReference type="ARBA" id="ARBA00022989"/>
    </source>
</evidence>
<dbReference type="InterPro" id="IPR038731">
    <property type="entry name" value="RgtA/B/C-like"/>
</dbReference>
<comment type="caution">
    <text evidence="10">The sequence shown here is derived from an EMBL/GenBank/DDBJ whole genome shotgun (WGS) entry which is preliminary data.</text>
</comment>
<feature type="transmembrane region" description="Helical" evidence="8">
    <location>
        <begin position="141"/>
        <end position="158"/>
    </location>
</feature>
<dbReference type="STRING" id="1423738.FC84_GL000938"/>
<keyword evidence="4" id="KW-0808">Transferase</keyword>
<comment type="subcellular location">
    <subcellularLocation>
        <location evidence="1">Cell membrane</location>
        <topology evidence="1">Multi-pass membrane protein</topology>
    </subcellularLocation>
</comment>
<dbReference type="PANTHER" id="PTHR33908">
    <property type="entry name" value="MANNOSYLTRANSFERASE YKCB-RELATED"/>
    <property type="match status" value="1"/>
</dbReference>
<dbReference type="Proteomes" id="UP000051813">
    <property type="component" value="Unassembled WGS sequence"/>
</dbReference>
<evidence type="ECO:0000256" key="7">
    <source>
        <dbReference type="ARBA" id="ARBA00023136"/>
    </source>
</evidence>
<evidence type="ECO:0000259" key="9">
    <source>
        <dbReference type="Pfam" id="PF13231"/>
    </source>
</evidence>
<keyword evidence="2" id="KW-1003">Cell membrane</keyword>
<dbReference type="PATRIC" id="fig|1423738.3.peg.947"/>
<evidence type="ECO:0000313" key="11">
    <source>
        <dbReference type="Proteomes" id="UP000051813"/>
    </source>
</evidence>
<feature type="transmembrane region" description="Helical" evidence="8">
    <location>
        <begin position="213"/>
        <end position="232"/>
    </location>
</feature>
<keyword evidence="5 8" id="KW-0812">Transmembrane</keyword>
<dbReference type="GO" id="GO:0016763">
    <property type="term" value="F:pentosyltransferase activity"/>
    <property type="evidence" value="ECO:0007669"/>
    <property type="project" value="TreeGrafter"/>
</dbReference>
<feature type="transmembrane region" description="Helical" evidence="8">
    <location>
        <begin position="163"/>
        <end position="179"/>
    </location>
</feature>
<dbReference type="RefSeq" id="WP_057754258.1">
    <property type="nucleotide sequence ID" value="NZ_AYYK01000002.1"/>
</dbReference>
<dbReference type="GO" id="GO:0009103">
    <property type="term" value="P:lipopolysaccharide biosynthetic process"/>
    <property type="evidence" value="ECO:0007669"/>
    <property type="project" value="UniProtKB-ARBA"/>
</dbReference>